<sequence>MLRIGLFCAILLMGSSSFAQASSKIAVFYPQSKEPYHSIYREIIDGVRSDSEHEIIEQILDKKFDINEIVAELKQEEINQVIALGRIGYQLAKQLPSDISAVSGALPFSPNGVSGISLISEPANLFDYLRLVAPEVKTIHVAYSARSAWIIDLAQIAANERNLNFNAKMVANTADAIAFYTNLFDSNISKNDAIWLPVDRVSSHDKVTLPIILEKAWSNEVVVFSSKPSHAKRGALFSTYPNNFKLGQRLAGMVNELANTPKSQKFSALKDLQLAVNLRTAAHLGLKYSSEQQQSFKLVFPE</sequence>
<dbReference type="RefSeq" id="WP_142888414.1">
    <property type="nucleotide sequence ID" value="NZ_VIKR01000001.1"/>
</dbReference>
<reference evidence="2 3" key="1">
    <citation type="submission" date="2019-06" db="EMBL/GenBank/DDBJ databases">
        <title>Draft genome of Aliikangiella marina GYP-15.</title>
        <authorList>
            <person name="Wang G."/>
        </authorList>
    </citation>
    <scope>NUCLEOTIDE SEQUENCE [LARGE SCALE GENOMIC DNA]</scope>
    <source>
        <strain evidence="2 3">GYP-15</strain>
    </source>
</reference>
<dbReference type="InterPro" id="IPR007487">
    <property type="entry name" value="ABC_transpt-TYRBP-like"/>
</dbReference>
<dbReference type="AlphaFoldDB" id="A0A545TIJ6"/>
<evidence type="ECO:0008006" key="4">
    <source>
        <dbReference type="Google" id="ProtNLM"/>
    </source>
</evidence>
<proteinExistence type="predicted"/>
<name>A0A545TIJ6_9GAMM</name>
<dbReference type="PANTHER" id="PTHR35271">
    <property type="entry name" value="ABC TRANSPORTER, SUBSTRATE-BINDING LIPOPROTEIN-RELATED"/>
    <property type="match status" value="1"/>
</dbReference>
<keyword evidence="1" id="KW-0732">Signal</keyword>
<dbReference type="Gene3D" id="3.40.50.2300">
    <property type="match status" value="1"/>
</dbReference>
<evidence type="ECO:0000313" key="2">
    <source>
        <dbReference type="EMBL" id="TQV77054.1"/>
    </source>
</evidence>
<dbReference type="Proteomes" id="UP000317839">
    <property type="component" value="Unassembled WGS sequence"/>
</dbReference>
<dbReference type="PANTHER" id="PTHR35271:SF1">
    <property type="entry name" value="ABC TRANSPORTER, SUBSTRATE-BINDING LIPOPROTEIN"/>
    <property type="match status" value="1"/>
</dbReference>
<dbReference type="EMBL" id="VIKR01000001">
    <property type="protein sequence ID" value="TQV77054.1"/>
    <property type="molecule type" value="Genomic_DNA"/>
</dbReference>
<dbReference type="OrthoDB" id="6381346at2"/>
<evidence type="ECO:0000256" key="1">
    <source>
        <dbReference type="SAM" id="SignalP"/>
    </source>
</evidence>
<comment type="caution">
    <text evidence="2">The sequence shown here is derived from an EMBL/GenBank/DDBJ whole genome shotgun (WGS) entry which is preliminary data.</text>
</comment>
<gene>
    <name evidence="2" type="ORF">FLL45_03625</name>
</gene>
<keyword evidence="3" id="KW-1185">Reference proteome</keyword>
<protein>
    <recommendedName>
        <fullName evidence="4">ABC transporter substrate-binding protein</fullName>
    </recommendedName>
</protein>
<dbReference type="Pfam" id="PF04392">
    <property type="entry name" value="ABC_sub_bind"/>
    <property type="match status" value="1"/>
</dbReference>
<feature type="signal peptide" evidence="1">
    <location>
        <begin position="1"/>
        <end position="21"/>
    </location>
</feature>
<accession>A0A545TIJ6</accession>
<organism evidence="2 3">
    <name type="scientific">Aliikangiella marina</name>
    <dbReference type="NCBI Taxonomy" id="1712262"/>
    <lineage>
        <taxon>Bacteria</taxon>
        <taxon>Pseudomonadati</taxon>
        <taxon>Pseudomonadota</taxon>
        <taxon>Gammaproteobacteria</taxon>
        <taxon>Oceanospirillales</taxon>
        <taxon>Pleioneaceae</taxon>
        <taxon>Aliikangiella</taxon>
    </lineage>
</organism>
<feature type="chain" id="PRO_5021869458" description="ABC transporter substrate-binding protein" evidence="1">
    <location>
        <begin position="22"/>
        <end position="302"/>
    </location>
</feature>
<evidence type="ECO:0000313" key="3">
    <source>
        <dbReference type="Proteomes" id="UP000317839"/>
    </source>
</evidence>